<evidence type="ECO:0000259" key="7">
    <source>
        <dbReference type="PROSITE" id="PS50262"/>
    </source>
</evidence>
<dbReference type="GO" id="GO:0004930">
    <property type="term" value="F:G protein-coupled receptor activity"/>
    <property type="evidence" value="ECO:0007669"/>
    <property type="project" value="UniProtKB-KW"/>
</dbReference>
<reference evidence="9" key="1">
    <citation type="submission" date="2022-10" db="UniProtKB">
        <authorList>
            <consortium name="WormBaseParasite"/>
        </authorList>
    </citation>
    <scope>IDENTIFICATION</scope>
</reference>
<dbReference type="PROSITE" id="PS00237">
    <property type="entry name" value="G_PROTEIN_RECEP_F1_1"/>
    <property type="match status" value="1"/>
</dbReference>
<organism evidence="9">
    <name type="scientific">Strongyloides stercoralis</name>
    <name type="common">Threadworm</name>
    <dbReference type="NCBI Taxonomy" id="6248"/>
    <lineage>
        <taxon>Eukaryota</taxon>
        <taxon>Metazoa</taxon>
        <taxon>Ecdysozoa</taxon>
        <taxon>Nematoda</taxon>
        <taxon>Chromadorea</taxon>
        <taxon>Rhabditida</taxon>
        <taxon>Tylenchina</taxon>
        <taxon>Panagrolaimomorpha</taxon>
        <taxon>Strongyloidoidea</taxon>
        <taxon>Strongyloididae</taxon>
        <taxon>Strongyloides</taxon>
    </lineage>
</organism>
<feature type="transmembrane region" description="Helical" evidence="6">
    <location>
        <begin position="116"/>
        <end position="137"/>
    </location>
</feature>
<proteinExistence type="inferred from homology"/>
<dbReference type="Gene3D" id="1.20.1070.10">
    <property type="entry name" value="Rhodopsin 7-helix transmembrane proteins"/>
    <property type="match status" value="1"/>
</dbReference>
<dbReference type="Proteomes" id="UP000035681">
    <property type="component" value="Unplaced"/>
</dbReference>
<keyword evidence="5" id="KW-0807">Transducer</keyword>
<dbReference type="InterPro" id="IPR000276">
    <property type="entry name" value="GPCR_Rhodpsn"/>
</dbReference>
<dbReference type="WBParaSite" id="SSTP_0001287800.1">
    <property type="protein sequence ID" value="SSTP_0001287800.1"/>
    <property type="gene ID" value="SSTP_0001287800"/>
</dbReference>
<dbReference type="AlphaFoldDB" id="A0A913IBP5"/>
<dbReference type="PANTHER" id="PTHR24224:SF36">
    <property type="entry name" value="NEMATOCIN RECEPTOR 2"/>
    <property type="match status" value="1"/>
</dbReference>
<dbReference type="GO" id="GO:0016020">
    <property type="term" value="C:membrane"/>
    <property type="evidence" value="ECO:0007669"/>
    <property type="project" value="UniProtKB-SubCell"/>
</dbReference>
<keyword evidence="2 5" id="KW-0812">Transmembrane</keyword>
<keyword evidence="8" id="KW-1185">Reference proteome</keyword>
<protein>
    <submittedName>
        <fullName evidence="9 10">G_PROTEIN_RECEP_F1_2 domain-containing protein</fullName>
    </submittedName>
</protein>
<keyword evidence="4 6" id="KW-0472">Membrane</keyword>
<comment type="subcellular location">
    <subcellularLocation>
        <location evidence="1">Membrane</location>
    </subcellularLocation>
</comment>
<evidence type="ECO:0000256" key="4">
    <source>
        <dbReference type="ARBA" id="ARBA00023136"/>
    </source>
</evidence>
<evidence type="ECO:0000256" key="2">
    <source>
        <dbReference type="ARBA" id="ARBA00022692"/>
    </source>
</evidence>
<accession>A0A913IBP5</accession>
<feature type="domain" description="G-protein coupled receptors family 1 profile" evidence="7">
    <location>
        <begin position="49"/>
        <end position="356"/>
    </location>
</feature>
<keyword evidence="5" id="KW-0675">Receptor</keyword>
<dbReference type="PROSITE" id="PS50262">
    <property type="entry name" value="G_PROTEIN_RECEP_F1_2"/>
    <property type="match status" value="1"/>
</dbReference>
<feature type="transmembrane region" description="Helical" evidence="6">
    <location>
        <begin position="337"/>
        <end position="359"/>
    </location>
</feature>
<comment type="similarity">
    <text evidence="5">Belongs to the G-protein coupled receptor 1 family.</text>
</comment>
<evidence type="ECO:0000313" key="8">
    <source>
        <dbReference type="Proteomes" id="UP000035681"/>
    </source>
</evidence>
<evidence type="ECO:0000256" key="6">
    <source>
        <dbReference type="SAM" id="Phobius"/>
    </source>
</evidence>
<name>A0A913IBP5_STRER</name>
<dbReference type="InterPro" id="IPR052665">
    <property type="entry name" value="Neuropeptide-GPCR"/>
</dbReference>
<keyword evidence="3 6" id="KW-1133">Transmembrane helix</keyword>
<evidence type="ECO:0000256" key="1">
    <source>
        <dbReference type="ARBA" id="ARBA00004370"/>
    </source>
</evidence>
<evidence type="ECO:0000313" key="10">
    <source>
        <dbReference type="WBParaSite" id="TCONS_00001452.p1"/>
    </source>
</evidence>
<sequence>MDQKENSNNNLIFLNQTEGNFYMNGEDYETLQLSVTIITTVSIIATLLGNTLLIYVLLKNKALDRRKKFFSHQTLIFHMCVSDLCYVFFSLLPTLLISLFFVDYNLPEFLCKFQKYLSLIPMYASSFLLVATSLDRYYAICEPIQRLHYNFYKSPKFFAYTSWIGALLCSVPNFFLWGRSEITTCDIIPENIWIVKGNTLFFIIFAWLLPCIIAAVLYYFIYRAAYKVNRLLFSLPEDDNFVKNSSNDKSLFFTKISTFARSSINNIFSKKSSSQITISQKHVDGINRLQDDAFDKKKKQTIRLTMTIVIVSFFMYAPFSICNFLDFLNVKLGDGRIATYILFLGNLNSCTNPIIYFYFNFKYLTRVVQEVGKCLGLKESFFSKTPTSVNTKTSNFKTFKQGDSEEIKINC</sequence>
<dbReference type="Pfam" id="PF00001">
    <property type="entry name" value="7tm_1"/>
    <property type="match status" value="1"/>
</dbReference>
<dbReference type="PRINTS" id="PR00237">
    <property type="entry name" value="GPCRRHODOPSN"/>
</dbReference>
<feature type="transmembrane region" description="Helical" evidence="6">
    <location>
        <begin position="79"/>
        <end position="101"/>
    </location>
</feature>
<dbReference type="WBParaSite" id="TCONS_00001452.p1">
    <property type="protein sequence ID" value="TCONS_00001452.p1"/>
    <property type="gene ID" value="XLOC_001335"/>
</dbReference>
<feature type="transmembrane region" description="Helical" evidence="6">
    <location>
        <begin position="33"/>
        <end position="58"/>
    </location>
</feature>
<feature type="transmembrane region" description="Helical" evidence="6">
    <location>
        <begin position="198"/>
        <end position="221"/>
    </location>
</feature>
<keyword evidence="5" id="KW-0297">G-protein coupled receptor</keyword>
<evidence type="ECO:0000256" key="5">
    <source>
        <dbReference type="RuleBase" id="RU000688"/>
    </source>
</evidence>
<dbReference type="InterPro" id="IPR017452">
    <property type="entry name" value="GPCR_Rhodpsn_7TM"/>
</dbReference>
<evidence type="ECO:0000313" key="9">
    <source>
        <dbReference type="WBParaSite" id="SSTP_0001287800.1"/>
    </source>
</evidence>
<dbReference type="SUPFAM" id="SSF81321">
    <property type="entry name" value="Family A G protein-coupled receptor-like"/>
    <property type="match status" value="1"/>
</dbReference>
<dbReference type="PANTHER" id="PTHR24224">
    <property type="entry name" value="CARDIOACCELERATORY PEPTIDE RECEPTOR-RELATED"/>
    <property type="match status" value="1"/>
</dbReference>
<evidence type="ECO:0000256" key="3">
    <source>
        <dbReference type="ARBA" id="ARBA00022989"/>
    </source>
</evidence>
<feature type="transmembrane region" description="Helical" evidence="6">
    <location>
        <begin position="304"/>
        <end position="325"/>
    </location>
</feature>
<feature type="transmembrane region" description="Helical" evidence="6">
    <location>
        <begin position="157"/>
        <end position="178"/>
    </location>
</feature>